<evidence type="ECO:0008006" key="3">
    <source>
        <dbReference type="Google" id="ProtNLM"/>
    </source>
</evidence>
<proteinExistence type="predicted"/>
<reference evidence="1 2" key="1">
    <citation type="submission" date="2019-10" db="EMBL/GenBank/DDBJ databases">
        <title>Cardiobacteriales fam. a chemoheterotrophic member of the order Cardiobacteriales, and proposal of Cardiobacteriales fam. nov.</title>
        <authorList>
            <person name="Wang C."/>
        </authorList>
    </citation>
    <scope>NUCLEOTIDE SEQUENCE [LARGE SCALE GENOMIC DNA]</scope>
    <source>
        <strain evidence="1 2">ML27</strain>
    </source>
</reference>
<gene>
    <name evidence="1" type="ORF">GCU85_09125</name>
</gene>
<evidence type="ECO:0000313" key="2">
    <source>
        <dbReference type="Proteomes" id="UP000471298"/>
    </source>
</evidence>
<protein>
    <recommendedName>
        <fullName evidence="3">DUF2116 family Zn-ribbon domain-containing protein</fullName>
    </recommendedName>
</protein>
<dbReference type="Proteomes" id="UP000471298">
    <property type="component" value="Unassembled WGS sequence"/>
</dbReference>
<name>A0A6N7EZD2_9GAMM</name>
<dbReference type="AlphaFoldDB" id="A0A6N7EZD2"/>
<keyword evidence="2" id="KW-1185">Reference proteome</keyword>
<evidence type="ECO:0000313" key="1">
    <source>
        <dbReference type="EMBL" id="MPV86885.1"/>
    </source>
</evidence>
<dbReference type="InParanoid" id="A0A6N7EZD2"/>
<organism evidence="1 2">
    <name type="scientific">Ostreibacterium oceani</name>
    <dbReference type="NCBI Taxonomy" id="2654998"/>
    <lineage>
        <taxon>Bacteria</taxon>
        <taxon>Pseudomonadati</taxon>
        <taxon>Pseudomonadota</taxon>
        <taxon>Gammaproteobacteria</taxon>
        <taxon>Cardiobacteriales</taxon>
        <taxon>Ostreibacteriaceae</taxon>
        <taxon>Ostreibacterium</taxon>
    </lineage>
</organism>
<dbReference type="EMBL" id="WHNW01000013">
    <property type="protein sequence ID" value="MPV86885.1"/>
    <property type="molecule type" value="Genomic_DNA"/>
</dbReference>
<dbReference type="RefSeq" id="WP_152810874.1">
    <property type="nucleotide sequence ID" value="NZ_WHNW01000013.1"/>
</dbReference>
<comment type="caution">
    <text evidence="1">The sequence shown here is derived from an EMBL/GenBank/DDBJ whole genome shotgun (WGS) entry which is preliminary data.</text>
</comment>
<accession>A0A6N7EZD2</accession>
<sequence length="69" mass="7836">MTDIIDKANEAAEIQLAHAIETAKARPHPHLIKGRCNYCGESVVDYFCDADCRDDYEREQKIKQLNGRG</sequence>